<evidence type="ECO:0000313" key="2">
    <source>
        <dbReference type="Proteomes" id="UP000033995"/>
    </source>
</evidence>
<reference evidence="1 2" key="1">
    <citation type="journal article" date="2015" name="Nature">
        <title>rRNA introns, odd ribosomes, and small enigmatic genomes across a large radiation of phyla.</title>
        <authorList>
            <person name="Brown C.T."/>
            <person name="Hug L.A."/>
            <person name="Thomas B.C."/>
            <person name="Sharon I."/>
            <person name="Castelle C.J."/>
            <person name="Singh A."/>
            <person name="Wilkins M.J."/>
            <person name="Williams K.H."/>
            <person name="Banfield J.F."/>
        </authorList>
    </citation>
    <scope>NUCLEOTIDE SEQUENCE [LARGE SCALE GENOMIC DNA]</scope>
</reference>
<gene>
    <name evidence="1" type="ORF">UR38_C0015G0002</name>
</gene>
<dbReference type="AlphaFoldDB" id="A0A0G0C408"/>
<dbReference type="GO" id="GO:0003677">
    <property type="term" value="F:DNA binding"/>
    <property type="evidence" value="ECO:0007669"/>
    <property type="project" value="InterPro"/>
</dbReference>
<protein>
    <submittedName>
        <fullName evidence="1">2,4-dihydroxyhept-2-ene-1,7-dioic acid aldolase</fullName>
    </submittedName>
</protein>
<organism evidence="1 2">
    <name type="scientific">Candidatus Woesebacteria bacterium GW2011_GWA2_33_28</name>
    <dbReference type="NCBI Taxonomy" id="1618561"/>
    <lineage>
        <taxon>Bacteria</taxon>
        <taxon>Candidatus Woeseibacteriota</taxon>
    </lineage>
</organism>
<dbReference type="InterPro" id="IPR011067">
    <property type="entry name" value="Plasmid_toxin/cell-grow_inhib"/>
</dbReference>
<dbReference type="Pfam" id="PF02452">
    <property type="entry name" value="PemK_toxin"/>
    <property type="match status" value="1"/>
</dbReference>
<dbReference type="InterPro" id="IPR003477">
    <property type="entry name" value="PemK-like"/>
</dbReference>
<comment type="caution">
    <text evidence="1">The sequence shown here is derived from an EMBL/GenBank/DDBJ whole genome shotgun (WGS) entry which is preliminary data.</text>
</comment>
<name>A0A0G0C408_9BACT</name>
<accession>A0A0G0C408</accession>
<sequence>MFNYISIFKKWFNLKILLHKTNFSNIYFKQNDIWWCSVGMNLGEEIFGKGNKFTRPVLIFKKFTSNSFLGLPLTSKGKSGSWYTKISGGGKDNWVILNQARILDKKRLVDKMYVLDDRDIKKVKKDFLRLYRS</sequence>
<dbReference type="SUPFAM" id="SSF50118">
    <property type="entry name" value="Cell growth inhibitor/plasmid maintenance toxic component"/>
    <property type="match status" value="1"/>
</dbReference>
<dbReference type="Gene3D" id="2.30.30.110">
    <property type="match status" value="1"/>
</dbReference>
<evidence type="ECO:0000313" key="1">
    <source>
        <dbReference type="EMBL" id="KKP45945.1"/>
    </source>
</evidence>
<dbReference type="Proteomes" id="UP000033995">
    <property type="component" value="Unassembled WGS sequence"/>
</dbReference>
<proteinExistence type="predicted"/>
<dbReference type="EMBL" id="LBOZ01000015">
    <property type="protein sequence ID" value="KKP45945.1"/>
    <property type="molecule type" value="Genomic_DNA"/>
</dbReference>